<keyword evidence="2" id="KW-0812">Transmembrane</keyword>
<keyword evidence="2" id="KW-1133">Transmembrane helix</keyword>
<keyword evidence="2" id="KW-0472">Membrane</keyword>
<evidence type="ECO:0008006" key="5">
    <source>
        <dbReference type="Google" id="ProtNLM"/>
    </source>
</evidence>
<protein>
    <recommendedName>
        <fullName evidence="5">Amino acid transporter</fullName>
    </recommendedName>
</protein>
<keyword evidence="4" id="KW-1185">Reference proteome</keyword>
<feature type="transmembrane region" description="Helical" evidence="2">
    <location>
        <begin position="53"/>
        <end position="72"/>
    </location>
</feature>
<gene>
    <name evidence="3" type="ORF">SAMN05216552_100428</name>
</gene>
<feature type="region of interest" description="Disordered" evidence="1">
    <location>
        <begin position="74"/>
        <end position="99"/>
    </location>
</feature>
<sequence length="99" mass="11226">MEWMEWLQWPAMAMSLLAAWLVASTEARRRMAGFWVFLASNALWVAWGWQDSAWALIALNLCLAATNIRGIVKNEDAEQGGDKEGKEDKDKDKDAKRPS</sequence>
<proteinExistence type="predicted"/>
<dbReference type="Proteomes" id="UP000199391">
    <property type="component" value="Unassembled WGS sequence"/>
</dbReference>
<reference evidence="4" key="1">
    <citation type="submission" date="2016-10" db="EMBL/GenBank/DDBJ databases">
        <authorList>
            <person name="Varghese N."/>
            <person name="Submissions S."/>
        </authorList>
    </citation>
    <scope>NUCLEOTIDE SEQUENCE [LARGE SCALE GENOMIC DNA]</scope>
    <source>
        <strain evidence="4">CGMCC 1.11014</strain>
    </source>
</reference>
<name>A0A1I7GQB1_9BURK</name>
<evidence type="ECO:0000256" key="2">
    <source>
        <dbReference type="SAM" id="Phobius"/>
    </source>
</evidence>
<dbReference type="EMBL" id="FPBO01000004">
    <property type="protein sequence ID" value="SFU50634.1"/>
    <property type="molecule type" value="Genomic_DNA"/>
</dbReference>
<dbReference type="RefSeq" id="WP_229489174.1">
    <property type="nucleotide sequence ID" value="NZ_FPBO01000004.1"/>
</dbReference>
<feature type="transmembrane region" description="Helical" evidence="2">
    <location>
        <begin position="30"/>
        <end position="47"/>
    </location>
</feature>
<evidence type="ECO:0000313" key="3">
    <source>
        <dbReference type="EMBL" id="SFU50634.1"/>
    </source>
</evidence>
<accession>A0A1I7GQB1</accession>
<dbReference type="AlphaFoldDB" id="A0A1I7GQB1"/>
<organism evidence="3 4">
    <name type="scientific">Pseudoduganella namucuonensis</name>
    <dbReference type="NCBI Taxonomy" id="1035707"/>
    <lineage>
        <taxon>Bacteria</taxon>
        <taxon>Pseudomonadati</taxon>
        <taxon>Pseudomonadota</taxon>
        <taxon>Betaproteobacteria</taxon>
        <taxon>Burkholderiales</taxon>
        <taxon>Oxalobacteraceae</taxon>
        <taxon>Telluria group</taxon>
        <taxon>Pseudoduganella</taxon>
    </lineage>
</organism>
<evidence type="ECO:0000313" key="4">
    <source>
        <dbReference type="Proteomes" id="UP000199391"/>
    </source>
</evidence>
<feature type="transmembrane region" description="Helical" evidence="2">
    <location>
        <begin position="6"/>
        <end position="23"/>
    </location>
</feature>
<evidence type="ECO:0000256" key="1">
    <source>
        <dbReference type="SAM" id="MobiDB-lite"/>
    </source>
</evidence>
<dbReference type="STRING" id="1035707.SAMN05216552_100428"/>